<evidence type="ECO:0000313" key="2">
    <source>
        <dbReference type="EMBL" id="TNY18421.1"/>
    </source>
</evidence>
<evidence type="ECO:0000256" key="1">
    <source>
        <dbReference type="SAM" id="MobiDB-lite"/>
    </source>
</evidence>
<feature type="region of interest" description="Disordered" evidence="1">
    <location>
        <begin position="169"/>
        <end position="189"/>
    </location>
</feature>
<dbReference type="Proteomes" id="UP000311382">
    <property type="component" value="Unassembled WGS sequence"/>
</dbReference>
<sequence>MHVATASSSLAGAAPDNDRLLRAVEDMRRGAPTSSSTARIWPVEGSRDARRRRAMQCGRRHRTRTAPTRVLLAADHSSASIHTLLLSCASSCRRCRRRLCPCERAWARTRTFRSRTLLRVLRSAPASSRPLSGIRLPPVPHLHTQPGEARCPHRAELQLCEARPWVSEPNSNRLAGKESSPPASRGHFQRKHCKEAGEWTWTWPRAIL</sequence>
<feature type="region of interest" description="Disordered" evidence="1">
    <location>
        <begin position="27"/>
        <end position="54"/>
    </location>
</feature>
<reference evidence="2 3" key="1">
    <citation type="submission" date="2019-03" db="EMBL/GenBank/DDBJ databases">
        <title>Rhodosporidium diobovatum UCD-FST 08-225 genome sequencing, assembly, and annotation.</title>
        <authorList>
            <person name="Fakankun I.U."/>
            <person name="Fristensky B."/>
            <person name="Levin D.B."/>
        </authorList>
    </citation>
    <scope>NUCLEOTIDE SEQUENCE [LARGE SCALE GENOMIC DNA]</scope>
    <source>
        <strain evidence="2 3">UCD-FST 08-225</strain>
    </source>
</reference>
<dbReference type="EMBL" id="SOZI01000139">
    <property type="protein sequence ID" value="TNY18421.1"/>
    <property type="molecule type" value="Genomic_DNA"/>
</dbReference>
<organism evidence="2 3">
    <name type="scientific">Rhodotorula diobovata</name>
    <dbReference type="NCBI Taxonomy" id="5288"/>
    <lineage>
        <taxon>Eukaryota</taxon>
        <taxon>Fungi</taxon>
        <taxon>Dikarya</taxon>
        <taxon>Basidiomycota</taxon>
        <taxon>Pucciniomycotina</taxon>
        <taxon>Microbotryomycetes</taxon>
        <taxon>Sporidiobolales</taxon>
        <taxon>Sporidiobolaceae</taxon>
        <taxon>Rhodotorula</taxon>
    </lineage>
</organism>
<keyword evidence="3" id="KW-1185">Reference proteome</keyword>
<protein>
    <submittedName>
        <fullName evidence="2">Uncharacterized protein</fullName>
    </submittedName>
</protein>
<comment type="caution">
    <text evidence="2">The sequence shown here is derived from an EMBL/GenBank/DDBJ whole genome shotgun (WGS) entry which is preliminary data.</text>
</comment>
<proteinExistence type="predicted"/>
<accession>A0A5C5FRM7</accession>
<evidence type="ECO:0000313" key="3">
    <source>
        <dbReference type="Proteomes" id="UP000311382"/>
    </source>
</evidence>
<dbReference type="AlphaFoldDB" id="A0A5C5FRM7"/>
<gene>
    <name evidence="2" type="ORF">DMC30DRAFT_54505</name>
</gene>
<name>A0A5C5FRM7_9BASI</name>